<name>A0A502IVF1_BRELA</name>
<reference evidence="1 2" key="1">
    <citation type="submission" date="2018-11" db="EMBL/GenBank/DDBJ databases">
        <title>Phylogenetic determinants of toxin gene distribution in genomes of Brevibacillus laterosporus.</title>
        <authorList>
            <person name="Glare T.R."/>
            <person name="Durrant A."/>
            <person name="Berry C."/>
            <person name="Palma L."/>
            <person name="Ormskirk M."/>
            <person name="Cox M.O."/>
        </authorList>
    </citation>
    <scope>NUCLEOTIDE SEQUENCE [LARGE SCALE GENOMIC DNA]</scope>
    <source>
        <strain evidence="1 2">1821L</strain>
    </source>
</reference>
<evidence type="ECO:0000313" key="2">
    <source>
        <dbReference type="Proteomes" id="UP000319432"/>
    </source>
</evidence>
<accession>A0A502IVF1</accession>
<protein>
    <submittedName>
        <fullName evidence="1">DUF2627 domain-containing protein</fullName>
    </submittedName>
</protein>
<gene>
    <name evidence="1" type="ORF">EEL30_16035</name>
</gene>
<proteinExistence type="predicted"/>
<dbReference type="AlphaFoldDB" id="A0A502IVF1"/>
<evidence type="ECO:0000313" key="1">
    <source>
        <dbReference type="EMBL" id="QDX93671.1"/>
    </source>
</evidence>
<dbReference type="InterPro" id="IPR020138">
    <property type="entry name" value="Uncharacterised_YqzF"/>
</dbReference>
<dbReference type="Proteomes" id="UP000319432">
    <property type="component" value="Chromosome"/>
</dbReference>
<dbReference type="OrthoDB" id="2989757at2"/>
<dbReference type="Pfam" id="PF11118">
    <property type="entry name" value="DUF2627"/>
    <property type="match status" value="1"/>
</dbReference>
<organism evidence="1 2">
    <name type="scientific">Brevibacillus laterosporus</name>
    <name type="common">Bacillus laterosporus</name>
    <dbReference type="NCBI Taxonomy" id="1465"/>
    <lineage>
        <taxon>Bacteria</taxon>
        <taxon>Bacillati</taxon>
        <taxon>Bacillota</taxon>
        <taxon>Bacilli</taxon>
        <taxon>Bacillales</taxon>
        <taxon>Paenibacillaceae</taxon>
        <taxon>Brevibacillus</taxon>
    </lineage>
</organism>
<sequence>MRKYSNLYKKDVAWLLSQRIVALLIMVIPAVIAGWGFKMMRDTLYQYFNPDINQFLWGPFTLGALLFVVPVAFIGGFVLHHDRKRNRVQPRFMKRDPDEEDE</sequence>
<keyword evidence="2" id="KW-1185">Reference proteome</keyword>
<dbReference type="EMBL" id="CP033464">
    <property type="protein sequence ID" value="QDX93671.1"/>
    <property type="molecule type" value="Genomic_DNA"/>
</dbReference>